<evidence type="ECO:0000313" key="3">
    <source>
        <dbReference type="Proteomes" id="UP000287247"/>
    </source>
</evidence>
<evidence type="ECO:0000313" key="2">
    <source>
        <dbReference type="EMBL" id="GBF79210.1"/>
    </source>
</evidence>
<feature type="chain" id="PRO_5019014430" evidence="1">
    <location>
        <begin position="24"/>
        <end position="109"/>
    </location>
</feature>
<dbReference type="OrthoDB" id="427934at2"/>
<dbReference type="AlphaFoldDB" id="A0A401IDF3"/>
<proteinExistence type="predicted"/>
<accession>A0A401IDF3</accession>
<dbReference type="EMBL" id="BDQK01000001">
    <property type="protein sequence ID" value="GBF79210.1"/>
    <property type="molecule type" value="Genomic_DNA"/>
</dbReference>
<dbReference type="Proteomes" id="UP000287247">
    <property type="component" value="Unassembled WGS sequence"/>
</dbReference>
<sequence>MNKIFGTLMISVALAVVTPGTIAQSTYPSETRKTEINSTVGVNSNSVYQVGKVVGIVSGPNGTVLFVELANKTKVRFYYPGGAGNRGDQVVVLEKNGQYFLVNATPTNH</sequence>
<reference evidence="3" key="1">
    <citation type="submission" date="2017-05" db="EMBL/GenBank/DDBJ databases">
        <title>Physiological properties and genetic analysis related to exopolysaccharide production of fresh-water unicellular cyanobacterium Aphanothece sacrum, Suizenji Nori, that has been cultured as a food source in Japan.</title>
        <authorList>
            <person name="Kanesaki Y."/>
            <person name="Yoshikawa S."/>
            <person name="Ohki K."/>
        </authorList>
    </citation>
    <scope>NUCLEOTIDE SEQUENCE [LARGE SCALE GENOMIC DNA]</scope>
    <source>
        <strain evidence="3">FPU1</strain>
    </source>
</reference>
<keyword evidence="1" id="KW-0732">Signal</keyword>
<gene>
    <name evidence="2" type="ORF">AsFPU1_0602</name>
</gene>
<evidence type="ECO:0000256" key="1">
    <source>
        <dbReference type="SAM" id="SignalP"/>
    </source>
</evidence>
<dbReference type="RefSeq" id="WP_124977438.1">
    <property type="nucleotide sequence ID" value="NZ_BDQK01000001.1"/>
</dbReference>
<organism evidence="2 3">
    <name type="scientific">Aphanothece sacrum FPU1</name>
    <dbReference type="NCBI Taxonomy" id="1920663"/>
    <lineage>
        <taxon>Bacteria</taxon>
        <taxon>Bacillati</taxon>
        <taxon>Cyanobacteriota</taxon>
        <taxon>Cyanophyceae</taxon>
        <taxon>Oscillatoriophycideae</taxon>
        <taxon>Chroococcales</taxon>
        <taxon>Aphanothecaceae</taxon>
        <taxon>Aphanothece</taxon>
    </lineage>
</organism>
<feature type="signal peptide" evidence="1">
    <location>
        <begin position="1"/>
        <end position="23"/>
    </location>
</feature>
<protein>
    <submittedName>
        <fullName evidence="2">Phosphoserine phosphatase</fullName>
    </submittedName>
</protein>
<comment type="caution">
    <text evidence="2">The sequence shown here is derived from an EMBL/GenBank/DDBJ whole genome shotgun (WGS) entry which is preliminary data.</text>
</comment>
<keyword evidence="3" id="KW-1185">Reference proteome</keyword>
<name>A0A401IDF3_APHSA</name>